<dbReference type="RefSeq" id="WP_091313338.1">
    <property type="nucleotide sequence ID" value="NZ_CBCSJU010000006.1"/>
</dbReference>
<proteinExistence type="predicted"/>
<evidence type="ECO:0000259" key="8">
    <source>
        <dbReference type="PROSITE" id="PS51007"/>
    </source>
</evidence>
<dbReference type="GO" id="GO:0009055">
    <property type="term" value="F:electron transfer activity"/>
    <property type="evidence" value="ECO:0007669"/>
    <property type="project" value="InterPro"/>
</dbReference>
<dbReference type="Gene3D" id="1.10.760.10">
    <property type="entry name" value="Cytochrome c-like domain"/>
    <property type="match status" value="2"/>
</dbReference>
<evidence type="ECO:0000313" key="10">
    <source>
        <dbReference type="Proteomes" id="UP000199702"/>
    </source>
</evidence>
<dbReference type="InterPro" id="IPR004852">
    <property type="entry name" value="Di-haem_cyt_c_peroxidsae"/>
</dbReference>
<feature type="domain" description="Cytochrome c" evidence="8">
    <location>
        <begin position="500"/>
        <end position="646"/>
    </location>
</feature>
<dbReference type="Proteomes" id="UP000199702">
    <property type="component" value="Unassembled WGS sequence"/>
</dbReference>
<keyword evidence="2 7" id="KW-0349">Heme</keyword>
<dbReference type="InterPro" id="IPR009056">
    <property type="entry name" value="Cyt_c-like_dom"/>
</dbReference>
<keyword evidence="5" id="KW-0560">Oxidoreductase</keyword>
<dbReference type="Pfam" id="PF03150">
    <property type="entry name" value="CCP_MauG"/>
    <property type="match status" value="1"/>
</dbReference>
<dbReference type="AlphaFoldDB" id="A0A1H6VK02"/>
<name>A0A1H6VK02_9FLAO</name>
<keyword evidence="10" id="KW-1185">Reference proteome</keyword>
<dbReference type="EMBL" id="FNYA01000005">
    <property type="protein sequence ID" value="SEJ04928.1"/>
    <property type="molecule type" value="Genomic_DNA"/>
</dbReference>
<reference evidence="10" key="1">
    <citation type="submission" date="2016-10" db="EMBL/GenBank/DDBJ databases">
        <authorList>
            <person name="Varghese N."/>
            <person name="Submissions S."/>
        </authorList>
    </citation>
    <scope>NUCLEOTIDE SEQUENCE [LARGE SCALE GENOMIC DNA]</scope>
    <source>
        <strain evidence="10">DSM 17934</strain>
    </source>
</reference>
<evidence type="ECO:0000256" key="2">
    <source>
        <dbReference type="ARBA" id="ARBA00022617"/>
    </source>
</evidence>
<dbReference type="GO" id="GO:0030313">
    <property type="term" value="C:cell envelope"/>
    <property type="evidence" value="ECO:0007669"/>
    <property type="project" value="UniProtKB-SubCell"/>
</dbReference>
<keyword evidence="6 7" id="KW-0408">Iron</keyword>
<dbReference type="PANTHER" id="PTHR30600:SF10">
    <property type="entry name" value="BLL6722 PROTEIN"/>
    <property type="match status" value="1"/>
</dbReference>
<dbReference type="GO" id="GO:0020037">
    <property type="term" value="F:heme binding"/>
    <property type="evidence" value="ECO:0007669"/>
    <property type="project" value="InterPro"/>
</dbReference>
<dbReference type="PROSITE" id="PS51007">
    <property type="entry name" value="CYTC"/>
    <property type="match status" value="2"/>
</dbReference>
<organism evidence="9 10">
    <name type="scientific">Flavobacterium terrigena</name>
    <dbReference type="NCBI Taxonomy" id="402734"/>
    <lineage>
        <taxon>Bacteria</taxon>
        <taxon>Pseudomonadati</taxon>
        <taxon>Bacteroidota</taxon>
        <taxon>Flavobacteriia</taxon>
        <taxon>Flavobacteriales</taxon>
        <taxon>Flavobacteriaceae</taxon>
        <taxon>Flavobacterium</taxon>
    </lineage>
</organism>
<keyword evidence="9" id="KW-0575">Peroxidase</keyword>
<sequence length="656" mass="75015">MNFKLSFPIVFFVIAIWFWNQNGISKSDYSENNFRHIITTQAKTLAKEIDKLNTIAISYQNKCVTVEQLRNQLKKTRLSFKKAECILEYYYPKHIKSYINGPPLNHLDPYPIGEEHNSDTHYYRLTPEEIKKSQPLDYLETDHYRGAPKVVTPVGLQVLDEMIFDDDINADDVLKLTSDLKDNYVILVKTLEMRNYFYDHEIMEATRLELVRIFSMGITGFDTPGSQNAMEEAAVSLEGIQEVLQPLLLKLPIAEQEELKKQFQNAIAYLNKNKDFNRFDRFTFITSHVNPLYKALLQMQVSLQIKSTSEISRETTSWNAYSVSIFAEDFLNPYYYTILKKSEDSEALQELGKQLFYDTSLSDSGKMSCASCHNPDKAFSDGVPKSLSNIEGKNVKRNSPSLVNSVFSDRFFYDLRAQDLEEQAGHVIENHMEFNTNFPELVKKIKNNPDYQQPFEKAFGKKDITRYRLSAALASYVASLRSFNSIFDQYARGELKGIPSQIKQGFNLFMGKAGCATCHFAPTFTGLVPPLFHENESEVLGVLAKPNTFDVDEDLGRIENGFTEDNEEIYRKSFKTMTVRNVKLTAPYFHNGAYNTLNEVVDFYNKGGAAGLGLTYEVPNQTLPPDKLKLSKKEIAALIAFMESLTDNPVSKFKNQ</sequence>
<evidence type="ECO:0000256" key="3">
    <source>
        <dbReference type="ARBA" id="ARBA00022723"/>
    </source>
</evidence>
<protein>
    <submittedName>
        <fullName evidence="9">Cytochrome c peroxidase</fullName>
    </submittedName>
</protein>
<evidence type="ECO:0000256" key="5">
    <source>
        <dbReference type="ARBA" id="ARBA00023002"/>
    </source>
</evidence>
<dbReference type="GO" id="GO:0004130">
    <property type="term" value="F:cytochrome-c peroxidase activity"/>
    <property type="evidence" value="ECO:0007669"/>
    <property type="project" value="TreeGrafter"/>
</dbReference>
<dbReference type="InterPro" id="IPR036909">
    <property type="entry name" value="Cyt_c-like_dom_sf"/>
</dbReference>
<dbReference type="InterPro" id="IPR038352">
    <property type="entry name" value="Imelysin_sf"/>
</dbReference>
<dbReference type="GO" id="GO:0046872">
    <property type="term" value="F:metal ion binding"/>
    <property type="evidence" value="ECO:0007669"/>
    <property type="project" value="UniProtKB-KW"/>
</dbReference>
<comment type="subcellular location">
    <subcellularLocation>
        <location evidence="1">Cell envelope</location>
    </subcellularLocation>
</comment>
<keyword evidence="3 7" id="KW-0479">Metal-binding</keyword>
<evidence type="ECO:0000256" key="7">
    <source>
        <dbReference type="PROSITE-ProRule" id="PRU00433"/>
    </source>
</evidence>
<dbReference type="Gene3D" id="1.20.1420.20">
    <property type="entry name" value="M75 peptidase, HXXE motif"/>
    <property type="match status" value="1"/>
</dbReference>
<evidence type="ECO:0000256" key="4">
    <source>
        <dbReference type="ARBA" id="ARBA00022729"/>
    </source>
</evidence>
<accession>A0A1H6VK02</accession>
<evidence type="ECO:0000256" key="6">
    <source>
        <dbReference type="ARBA" id="ARBA00023004"/>
    </source>
</evidence>
<evidence type="ECO:0000256" key="1">
    <source>
        <dbReference type="ARBA" id="ARBA00004196"/>
    </source>
</evidence>
<gene>
    <name evidence="9" type="ORF">SAMN05660918_2279</name>
</gene>
<dbReference type="SUPFAM" id="SSF46626">
    <property type="entry name" value="Cytochrome c"/>
    <property type="match status" value="2"/>
</dbReference>
<keyword evidence="4" id="KW-0732">Signal</keyword>
<evidence type="ECO:0000313" key="9">
    <source>
        <dbReference type="EMBL" id="SEJ04928.1"/>
    </source>
</evidence>
<dbReference type="OrthoDB" id="9805202at2"/>
<feature type="domain" description="Cytochrome c" evidence="8">
    <location>
        <begin position="347"/>
        <end position="481"/>
    </location>
</feature>
<dbReference type="STRING" id="402734.SAMN05660918_2279"/>
<dbReference type="InterPro" id="IPR051395">
    <property type="entry name" value="Cytochrome_c_Peroxidase/MauG"/>
</dbReference>
<dbReference type="PANTHER" id="PTHR30600">
    <property type="entry name" value="CYTOCHROME C PEROXIDASE-RELATED"/>
    <property type="match status" value="1"/>
</dbReference>